<evidence type="ECO:0000313" key="1">
    <source>
        <dbReference type="EMBL" id="WLK77438.1"/>
    </source>
</evidence>
<protein>
    <submittedName>
        <fullName evidence="1">Uncharacterized protein</fullName>
    </submittedName>
</protein>
<dbReference type="EMBL" id="OQ862563">
    <property type="protein sequence ID" value="WLK77438.1"/>
    <property type="molecule type" value="Viral_cRNA"/>
</dbReference>
<accession>A0AA50AH45</accession>
<name>A0AA50AH45_9MONO</name>
<reference evidence="1" key="1">
    <citation type="journal article" date="2023" name="Front. Cell. Infect. Microbiol.">
        <title>Virome Analysis of an Ectomycorrhizal Fungus Suillus luteus Revealing Potential Evolutionary Implications.</title>
        <authorList>
            <person name="Liu H."/>
            <person name="Zhang Y."/>
            <person name="Liu Y."/>
            <person name="Xiao J."/>
            <person name="Huang Z."/>
            <person name="Li Y."/>
            <person name="Li H."/>
            <person name="Li P."/>
        </authorList>
    </citation>
    <scope>NUCLEOTIDE SEQUENCE</scope>
    <source>
        <strain evidence="1">SlMyV1</strain>
    </source>
</reference>
<sequence>MPANVETYVDKQGRNRCVICAREDCIGDATCAETANRRNTALSRAEPNTNISYGGMFHGDFKRTALEKFGDNPSVRDVFNWVRDLKAAKNGYKLFSDDLVRIEINSVVVNGRPTFGVKVIKDRTSAMKPQSVLNVVSKGLTFV</sequence>
<organism evidence="1">
    <name type="scientific">Suillus luteus mymonavirus 1</name>
    <dbReference type="NCBI Taxonomy" id="3067819"/>
    <lineage>
        <taxon>Viruses</taxon>
        <taxon>Riboviria</taxon>
        <taxon>Orthornavirae</taxon>
        <taxon>Negarnaviricota</taxon>
        <taxon>Haploviricotina</taxon>
        <taxon>Monjiviricetes</taxon>
        <taxon>Mononegavirales</taxon>
        <taxon>Mymonaviridae</taxon>
    </lineage>
</organism>
<proteinExistence type="predicted"/>